<evidence type="ECO:0000313" key="3">
    <source>
        <dbReference type="EMBL" id="MET4579543.1"/>
    </source>
</evidence>
<dbReference type="EMBL" id="JBEPSH010000010">
    <property type="protein sequence ID" value="MET4579543.1"/>
    <property type="molecule type" value="Genomic_DNA"/>
</dbReference>
<name>A0ABV2QF68_9BURK</name>
<reference evidence="3 4" key="1">
    <citation type="submission" date="2024-06" db="EMBL/GenBank/DDBJ databases">
        <title>Sorghum-associated microbial communities from plants grown in Nebraska, USA.</title>
        <authorList>
            <person name="Schachtman D."/>
        </authorList>
    </citation>
    <scope>NUCLEOTIDE SEQUENCE [LARGE SCALE GENOMIC DNA]</scope>
    <source>
        <strain evidence="3 4">2709</strain>
    </source>
</reference>
<feature type="domain" description="Lipoyl-binding" evidence="2">
    <location>
        <begin position="1"/>
        <end position="72"/>
    </location>
</feature>
<dbReference type="SUPFAM" id="SSF51230">
    <property type="entry name" value="Single hybrid motif"/>
    <property type="match status" value="1"/>
</dbReference>
<evidence type="ECO:0000256" key="1">
    <source>
        <dbReference type="ARBA" id="ARBA00023267"/>
    </source>
</evidence>
<dbReference type="InterPro" id="IPR050709">
    <property type="entry name" value="Biotin_Carboxyl_Carrier/Decarb"/>
</dbReference>
<proteinExistence type="predicted"/>
<dbReference type="CDD" id="cd06850">
    <property type="entry name" value="biotinyl_domain"/>
    <property type="match status" value="1"/>
</dbReference>
<dbReference type="Gene3D" id="2.40.50.100">
    <property type="match status" value="1"/>
</dbReference>
<evidence type="ECO:0000259" key="2">
    <source>
        <dbReference type="PROSITE" id="PS50968"/>
    </source>
</evidence>
<dbReference type="InterPro" id="IPR000089">
    <property type="entry name" value="Biotin_lipoyl"/>
</dbReference>
<keyword evidence="1" id="KW-0092">Biotin</keyword>
<comment type="caution">
    <text evidence="3">The sequence shown here is derived from an EMBL/GenBank/DDBJ whole genome shotgun (WGS) entry which is preliminary data.</text>
</comment>
<dbReference type="PROSITE" id="PS50968">
    <property type="entry name" value="BIOTINYL_LIPOYL"/>
    <property type="match status" value="1"/>
</dbReference>
<sequence>MARIEVKSEVTGKVWKILVAVGQRVEAEGTVMVVESMKMEIPVDSEKGGEVVELMVGEGDPVEDGQVVAIVQT</sequence>
<dbReference type="InterPro" id="IPR011053">
    <property type="entry name" value="Single_hybrid_motif"/>
</dbReference>
<dbReference type="Pfam" id="PF00364">
    <property type="entry name" value="Biotin_lipoyl"/>
    <property type="match status" value="1"/>
</dbReference>
<dbReference type="Proteomes" id="UP001549320">
    <property type="component" value="Unassembled WGS sequence"/>
</dbReference>
<organism evidence="3 4">
    <name type="scientific">Ottowia thiooxydans</name>
    <dbReference type="NCBI Taxonomy" id="219182"/>
    <lineage>
        <taxon>Bacteria</taxon>
        <taxon>Pseudomonadati</taxon>
        <taxon>Pseudomonadota</taxon>
        <taxon>Betaproteobacteria</taxon>
        <taxon>Burkholderiales</taxon>
        <taxon>Comamonadaceae</taxon>
        <taxon>Ottowia</taxon>
    </lineage>
</organism>
<accession>A0ABV2QF68</accession>
<dbReference type="RefSeq" id="WP_354447724.1">
    <property type="nucleotide sequence ID" value="NZ_JBEPSH010000010.1"/>
</dbReference>
<dbReference type="PANTHER" id="PTHR45266:SF3">
    <property type="entry name" value="OXALOACETATE DECARBOXYLASE ALPHA CHAIN"/>
    <property type="match status" value="1"/>
</dbReference>
<protein>
    <submittedName>
        <fullName evidence="3">Acetyl-CoA carboxylase biotin carboxyl carrier protein</fullName>
    </submittedName>
</protein>
<gene>
    <name evidence="3" type="ORF">ABIE13_004680</name>
</gene>
<dbReference type="PANTHER" id="PTHR45266">
    <property type="entry name" value="OXALOACETATE DECARBOXYLASE ALPHA CHAIN"/>
    <property type="match status" value="1"/>
</dbReference>
<evidence type="ECO:0000313" key="4">
    <source>
        <dbReference type="Proteomes" id="UP001549320"/>
    </source>
</evidence>
<keyword evidence="4" id="KW-1185">Reference proteome</keyword>